<dbReference type="SUPFAM" id="SSF48179">
    <property type="entry name" value="6-phosphogluconate dehydrogenase C-terminal domain-like"/>
    <property type="match status" value="1"/>
</dbReference>
<accession>A0A0B8NQH2</accession>
<dbReference type="Pfam" id="PF08546">
    <property type="entry name" value="ApbA_C"/>
    <property type="match status" value="1"/>
</dbReference>
<keyword evidence="1 3" id="KW-0560">Oxidoreductase</keyword>
<dbReference type="InterPro" id="IPR013752">
    <property type="entry name" value="KPA_reductase"/>
</dbReference>
<feature type="domain" description="Ketopantoate reductase C-terminal" evidence="2">
    <location>
        <begin position="1"/>
        <end position="45"/>
    </location>
</feature>
<dbReference type="InterPro" id="IPR013328">
    <property type="entry name" value="6PGD_dom2"/>
</dbReference>
<dbReference type="Proteomes" id="UP000031671">
    <property type="component" value="Unassembled WGS sequence"/>
</dbReference>
<evidence type="ECO:0000313" key="4">
    <source>
        <dbReference type="Proteomes" id="UP000031671"/>
    </source>
</evidence>
<proteinExistence type="predicted"/>
<organism evidence="3 4">
    <name type="scientific">Vibrio ishigakensis</name>
    <dbReference type="NCBI Taxonomy" id="1481914"/>
    <lineage>
        <taxon>Bacteria</taxon>
        <taxon>Pseudomonadati</taxon>
        <taxon>Pseudomonadota</taxon>
        <taxon>Gammaproteobacteria</taxon>
        <taxon>Vibrionales</taxon>
        <taxon>Vibrionaceae</taxon>
        <taxon>Vibrio</taxon>
    </lineage>
</organism>
<gene>
    <name evidence="3" type="ORF">JCM19231_5511</name>
</gene>
<dbReference type="GO" id="GO:0008677">
    <property type="term" value="F:2-dehydropantoate 2-reductase activity"/>
    <property type="evidence" value="ECO:0007669"/>
    <property type="project" value="UniProtKB-EC"/>
</dbReference>
<reference evidence="3 4" key="2">
    <citation type="submission" date="2015-01" db="EMBL/GenBank/DDBJ databases">
        <authorList>
            <consortium name="NBRP consortium"/>
            <person name="Sawabe T."/>
            <person name="Meirelles P."/>
            <person name="Feng G."/>
            <person name="Sayaka M."/>
            <person name="Hattori M."/>
            <person name="Ohkuma M."/>
        </authorList>
    </citation>
    <scope>NUCLEOTIDE SEQUENCE [LARGE SCALE GENOMIC DNA]</scope>
    <source>
        <strain evidence="4">JCM 19231</strain>
    </source>
</reference>
<keyword evidence="4" id="KW-1185">Reference proteome</keyword>
<dbReference type="AlphaFoldDB" id="A0A0B8NQH2"/>
<dbReference type="InterPro" id="IPR008927">
    <property type="entry name" value="6-PGluconate_DH-like_C_sf"/>
</dbReference>
<reference evidence="3 4" key="1">
    <citation type="submission" date="2015-01" db="EMBL/GenBank/DDBJ databases">
        <title>Vibrio sp. C1 JCM 19231 whole genome shotgun sequence.</title>
        <authorList>
            <person name="Sawabe T."/>
            <person name="Meirelles P."/>
            <person name="Feng G."/>
            <person name="Sayaka M."/>
            <person name="Hattori M."/>
            <person name="Ohkuma M."/>
        </authorList>
    </citation>
    <scope>NUCLEOTIDE SEQUENCE [LARGE SCALE GENOMIC DNA]</scope>
    <source>
        <strain evidence="4">JCM 19231</strain>
    </source>
</reference>
<sequence length="50" mass="5880">MHQDVSHQRVTEIDYITGYLLDCAKAHAIHTPYNQELYNKIKKLEASYDN</sequence>
<evidence type="ECO:0000313" key="3">
    <source>
        <dbReference type="EMBL" id="GAM54547.1"/>
    </source>
</evidence>
<name>A0A0B8NQH2_9VIBR</name>
<dbReference type="EMBL" id="BBRZ01000005">
    <property type="protein sequence ID" value="GAM54547.1"/>
    <property type="molecule type" value="Genomic_DNA"/>
</dbReference>
<evidence type="ECO:0000256" key="1">
    <source>
        <dbReference type="ARBA" id="ARBA00023002"/>
    </source>
</evidence>
<protein>
    <submittedName>
        <fullName evidence="3">2-dehydropantoate 2-reductase</fullName>
        <ecNumber evidence="3">1.1.1.169</ecNumber>
    </submittedName>
</protein>
<comment type="caution">
    <text evidence="3">The sequence shown here is derived from an EMBL/GenBank/DDBJ whole genome shotgun (WGS) entry which is preliminary data.</text>
</comment>
<evidence type="ECO:0000259" key="2">
    <source>
        <dbReference type="Pfam" id="PF08546"/>
    </source>
</evidence>
<dbReference type="EC" id="1.1.1.169" evidence="3"/>
<dbReference type="Gene3D" id="1.10.1040.10">
    <property type="entry name" value="N-(1-d-carboxylethyl)-l-norvaline Dehydrogenase, domain 2"/>
    <property type="match status" value="1"/>
</dbReference>